<gene>
    <name evidence="1" type="ORF">ACFQ21_14025</name>
</gene>
<evidence type="ECO:0000313" key="1">
    <source>
        <dbReference type="EMBL" id="MFD1000437.1"/>
    </source>
</evidence>
<name>A0ABW3K637_9BACT</name>
<proteinExistence type="predicted"/>
<dbReference type="RefSeq" id="WP_377579851.1">
    <property type="nucleotide sequence ID" value="NZ_JBHTKA010000004.1"/>
</dbReference>
<organism evidence="1 2">
    <name type="scientific">Ohtaekwangia kribbensis</name>
    <dbReference type="NCBI Taxonomy" id="688913"/>
    <lineage>
        <taxon>Bacteria</taxon>
        <taxon>Pseudomonadati</taxon>
        <taxon>Bacteroidota</taxon>
        <taxon>Cytophagia</taxon>
        <taxon>Cytophagales</taxon>
        <taxon>Fulvivirgaceae</taxon>
        <taxon>Ohtaekwangia</taxon>
    </lineage>
</organism>
<dbReference type="EMBL" id="JBHTKA010000004">
    <property type="protein sequence ID" value="MFD1000437.1"/>
    <property type="molecule type" value="Genomic_DNA"/>
</dbReference>
<keyword evidence="2" id="KW-1185">Reference proteome</keyword>
<reference evidence="2" key="1">
    <citation type="journal article" date="2019" name="Int. J. Syst. Evol. Microbiol.">
        <title>The Global Catalogue of Microorganisms (GCM) 10K type strain sequencing project: providing services to taxonomists for standard genome sequencing and annotation.</title>
        <authorList>
            <consortium name="The Broad Institute Genomics Platform"/>
            <consortium name="The Broad Institute Genome Sequencing Center for Infectious Disease"/>
            <person name="Wu L."/>
            <person name="Ma J."/>
        </authorList>
    </citation>
    <scope>NUCLEOTIDE SEQUENCE [LARGE SCALE GENOMIC DNA]</scope>
    <source>
        <strain evidence="2">CCUG 58938</strain>
    </source>
</reference>
<accession>A0ABW3K637</accession>
<dbReference type="InterPro" id="IPR025833">
    <property type="entry name" value="GDYXXLXY"/>
</dbReference>
<comment type="caution">
    <text evidence="1">The sequence shown here is derived from an EMBL/GenBank/DDBJ whole genome shotgun (WGS) entry which is preliminary data.</text>
</comment>
<dbReference type="Proteomes" id="UP001597112">
    <property type="component" value="Unassembled WGS sequence"/>
</dbReference>
<protein>
    <submittedName>
        <fullName evidence="1">GDYXXLXY domain-containing protein</fullName>
    </submittedName>
</protein>
<sequence>MKKIILPLFIVMCLVQWYVPAKMIVDQEAVLSEGKVYKFKTAPVDPADPFRGKYIVLSFAENHFKVKDYNEWLNVHDIYVSLTDSAGFARIRNVSVTEPQDEDYVKARVDFVSTYEPYAVWIEYPFDRFYLEESKASEAEKIYWESQRNDSTQIAYAVVSVRNGEAALTDVRINDRSIVDIVAEINQEQSSD</sequence>
<dbReference type="Pfam" id="PF14345">
    <property type="entry name" value="GDYXXLXY"/>
    <property type="match status" value="1"/>
</dbReference>
<evidence type="ECO:0000313" key="2">
    <source>
        <dbReference type="Proteomes" id="UP001597112"/>
    </source>
</evidence>